<protein>
    <submittedName>
        <fullName evidence="1">Uncharacterized protein</fullName>
    </submittedName>
</protein>
<sequence>MVESPSALPKVVQELGLSELELRALGDFLFNQNQAYRGLPRAGICTLNTLIKPDVVYEVRTGNEYPGAPLTVTSFLLHDIPQLGGQIVSIHYRDNLDQLRGMTDRKAGETFLRALHDDLHYLAQILKEGGLRDARMIVGLTTLSAKWGERHGFTTFLYSNDPELIRLHLASIDGLPFQDKKKLSPLTLFLISPTRFIKEFFIKDFSKDALAKLGT</sequence>
<reference evidence="1 2" key="1">
    <citation type="journal article" date="2016" name="Nat. Commun.">
        <title>Thousands of microbial genomes shed light on interconnected biogeochemical processes in an aquifer system.</title>
        <authorList>
            <person name="Anantharaman K."/>
            <person name="Brown C.T."/>
            <person name="Hug L.A."/>
            <person name="Sharon I."/>
            <person name="Castelle C.J."/>
            <person name="Probst A.J."/>
            <person name="Thomas B.C."/>
            <person name="Singh A."/>
            <person name="Wilkins M.J."/>
            <person name="Karaoz U."/>
            <person name="Brodie E.L."/>
            <person name="Williams K.H."/>
            <person name="Hubbard S.S."/>
            <person name="Banfield J.F."/>
        </authorList>
    </citation>
    <scope>NUCLEOTIDE SEQUENCE [LARGE SCALE GENOMIC DNA]</scope>
</reference>
<name>A0A1F5FYV6_9BACT</name>
<evidence type="ECO:0000313" key="2">
    <source>
        <dbReference type="Proteomes" id="UP000179252"/>
    </source>
</evidence>
<gene>
    <name evidence="1" type="ORF">A2165_03195</name>
</gene>
<dbReference type="AlphaFoldDB" id="A0A1F5FYV6"/>
<comment type="caution">
    <text evidence="1">The sequence shown here is derived from an EMBL/GenBank/DDBJ whole genome shotgun (WGS) entry which is preliminary data.</text>
</comment>
<accession>A0A1F5FYV6</accession>
<dbReference type="Proteomes" id="UP000179252">
    <property type="component" value="Unassembled WGS sequence"/>
</dbReference>
<evidence type="ECO:0000313" key="1">
    <source>
        <dbReference type="EMBL" id="OGD84744.1"/>
    </source>
</evidence>
<organism evidence="1 2">
    <name type="scientific">Candidatus Curtissbacteria bacterium RBG_13_40_7</name>
    <dbReference type="NCBI Taxonomy" id="1797706"/>
    <lineage>
        <taxon>Bacteria</taxon>
        <taxon>Candidatus Curtissiibacteriota</taxon>
    </lineage>
</organism>
<dbReference type="EMBL" id="MFAU01000013">
    <property type="protein sequence ID" value="OGD84744.1"/>
    <property type="molecule type" value="Genomic_DNA"/>
</dbReference>
<proteinExistence type="predicted"/>